<comment type="function">
    <text evidence="12">Represses a number of genes involved in the response to DNA damage (SOS response), including recA and lexA. In the presence of single-stranded DNA, RecA interacts with LexA causing an autocatalytic cleavage which disrupts the DNA-binding part of LexA, leading to derepression of the SOS regulon and eventually DNA repair.</text>
</comment>
<dbReference type="HAMAP" id="MF_00015">
    <property type="entry name" value="LexA"/>
    <property type="match status" value="1"/>
</dbReference>
<dbReference type="Gene3D" id="1.10.10.10">
    <property type="entry name" value="Winged helix-like DNA-binding domain superfamily/Winged helix DNA-binding domain"/>
    <property type="match status" value="1"/>
</dbReference>
<name>A0A445MQX1_9BACT</name>
<dbReference type="GO" id="GO:0006508">
    <property type="term" value="P:proteolysis"/>
    <property type="evidence" value="ECO:0007669"/>
    <property type="project" value="InterPro"/>
</dbReference>
<dbReference type="FunFam" id="2.10.109.10:FF:000001">
    <property type="entry name" value="LexA repressor"/>
    <property type="match status" value="1"/>
</dbReference>
<protein>
    <recommendedName>
        <fullName evidence="12">LexA repressor</fullName>
        <ecNumber evidence="12">3.4.21.88</ecNumber>
    </recommendedName>
</protein>
<feature type="active site" description="For autocatalytic cleavage activity" evidence="12">
    <location>
        <position position="122"/>
    </location>
</feature>
<dbReference type="CDD" id="cd06529">
    <property type="entry name" value="S24_LexA-like"/>
    <property type="match status" value="1"/>
</dbReference>
<gene>
    <name evidence="12 16" type="primary">lexA</name>
    <name evidence="16" type="ORF">PITCH_A1070012</name>
</gene>
<evidence type="ECO:0000256" key="7">
    <source>
        <dbReference type="ARBA" id="ARBA00023015"/>
    </source>
</evidence>
<dbReference type="NCBIfam" id="TIGR00498">
    <property type="entry name" value="lexA"/>
    <property type="match status" value="1"/>
</dbReference>
<feature type="DNA-binding region" description="H-T-H motif" evidence="12">
    <location>
        <begin position="27"/>
        <end position="47"/>
    </location>
</feature>
<keyword evidence="10 12" id="KW-0234">DNA repair</keyword>
<dbReference type="GO" id="GO:0009432">
    <property type="term" value="P:SOS response"/>
    <property type="evidence" value="ECO:0007669"/>
    <property type="project" value="UniProtKB-UniRule"/>
</dbReference>
<evidence type="ECO:0000259" key="15">
    <source>
        <dbReference type="Pfam" id="PF01726"/>
    </source>
</evidence>
<keyword evidence="2 12" id="KW-0678">Repressor</keyword>
<dbReference type="SUPFAM" id="SSF46785">
    <property type="entry name" value="Winged helix' DNA-binding domain"/>
    <property type="match status" value="1"/>
</dbReference>
<dbReference type="InterPro" id="IPR036286">
    <property type="entry name" value="LexA/Signal_pep-like_sf"/>
</dbReference>
<dbReference type="EMBL" id="OJIN01000010">
    <property type="protein sequence ID" value="SPD71838.1"/>
    <property type="molecule type" value="Genomic_DNA"/>
</dbReference>
<dbReference type="PANTHER" id="PTHR33516:SF2">
    <property type="entry name" value="LEXA REPRESSOR-RELATED"/>
    <property type="match status" value="1"/>
</dbReference>
<dbReference type="InterPro" id="IPR006197">
    <property type="entry name" value="Peptidase_S24_LexA"/>
</dbReference>
<evidence type="ECO:0000256" key="8">
    <source>
        <dbReference type="ARBA" id="ARBA00023125"/>
    </source>
</evidence>
<keyword evidence="5 12" id="KW-0378">Hydrolase</keyword>
<dbReference type="GO" id="GO:0006281">
    <property type="term" value="P:DNA repair"/>
    <property type="evidence" value="ECO:0007669"/>
    <property type="project" value="UniProtKB-UniRule"/>
</dbReference>
<feature type="domain" description="Peptidase S24/S26A/S26B/S26C" evidence="14">
    <location>
        <begin position="81"/>
        <end position="194"/>
    </location>
</feature>
<proteinExistence type="inferred from homology"/>
<dbReference type="InterPro" id="IPR006200">
    <property type="entry name" value="LexA"/>
</dbReference>
<feature type="site" description="Cleavage; by autolysis" evidence="12">
    <location>
        <begin position="88"/>
        <end position="89"/>
    </location>
</feature>
<keyword evidence="8 12" id="KW-0238">DNA-binding</keyword>
<evidence type="ECO:0000259" key="14">
    <source>
        <dbReference type="Pfam" id="PF00717"/>
    </source>
</evidence>
<dbReference type="Gene3D" id="2.10.109.10">
    <property type="entry name" value="Umud Fragment, subunit A"/>
    <property type="match status" value="1"/>
</dbReference>
<evidence type="ECO:0000256" key="10">
    <source>
        <dbReference type="ARBA" id="ARBA00023204"/>
    </source>
</evidence>
<evidence type="ECO:0000256" key="6">
    <source>
        <dbReference type="ARBA" id="ARBA00022813"/>
    </source>
</evidence>
<dbReference type="SUPFAM" id="SSF51306">
    <property type="entry name" value="LexA/Signal peptidase"/>
    <property type="match status" value="1"/>
</dbReference>
<feature type="domain" description="LexA repressor DNA-binding" evidence="15">
    <location>
        <begin position="2"/>
        <end position="59"/>
    </location>
</feature>
<dbReference type="GO" id="GO:0006260">
    <property type="term" value="P:DNA replication"/>
    <property type="evidence" value="ECO:0007669"/>
    <property type="project" value="UniProtKB-UniRule"/>
</dbReference>
<keyword evidence="7 12" id="KW-0805">Transcription regulation</keyword>
<dbReference type="Pfam" id="PF00717">
    <property type="entry name" value="Peptidase_S24"/>
    <property type="match status" value="1"/>
</dbReference>
<accession>A0A445MQX1</accession>
<dbReference type="InterPro" id="IPR006199">
    <property type="entry name" value="LexA_DNA-bd_dom"/>
</dbReference>
<keyword evidence="4 12" id="KW-0227">DNA damage</keyword>
<sequence>MKLTDRQKAVLGFISRYIEMWEMSPSFDEICSEFGFKSYNTVTTYLKVLERKGYIRLPKEKNLKRAIEVISPVETKRFEIPLLGMVAAGRPIEAVEDISAIEVPPSMAAGGDHFVLRVKGNSMQEDGIMDGDFVVVKKQPDAENGQTVVALIENEATVKKYYKKKGRIELHPAHSGMEPIKVKKGDIRIEGRVVGVIRYL</sequence>
<evidence type="ECO:0000256" key="12">
    <source>
        <dbReference type="HAMAP-Rule" id="MF_00015"/>
    </source>
</evidence>
<evidence type="ECO:0000256" key="2">
    <source>
        <dbReference type="ARBA" id="ARBA00022491"/>
    </source>
</evidence>
<dbReference type="PRINTS" id="PR00726">
    <property type="entry name" value="LEXASERPTASE"/>
</dbReference>
<keyword evidence="3 12" id="KW-0235">DNA replication</keyword>
<dbReference type="Pfam" id="PF01726">
    <property type="entry name" value="LexA_DNA_bind"/>
    <property type="match status" value="1"/>
</dbReference>
<dbReference type="InterPro" id="IPR036388">
    <property type="entry name" value="WH-like_DNA-bd_sf"/>
</dbReference>
<dbReference type="GO" id="GO:0003677">
    <property type="term" value="F:DNA binding"/>
    <property type="evidence" value="ECO:0007669"/>
    <property type="project" value="UniProtKB-UniRule"/>
</dbReference>
<keyword evidence="11 12" id="KW-0742">SOS response</keyword>
<keyword evidence="9 12" id="KW-0804">Transcription</keyword>
<dbReference type="EC" id="3.4.21.88" evidence="12"/>
<comment type="subunit">
    <text evidence="12">Homodimer.</text>
</comment>
<keyword evidence="6 12" id="KW-0068">Autocatalytic cleavage</keyword>
<evidence type="ECO:0000256" key="9">
    <source>
        <dbReference type="ARBA" id="ARBA00023163"/>
    </source>
</evidence>
<dbReference type="AlphaFoldDB" id="A0A445MQX1"/>
<evidence type="ECO:0000256" key="3">
    <source>
        <dbReference type="ARBA" id="ARBA00022705"/>
    </source>
</evidence>
<dbReference type="GO" id="GO:0004252">
    <property type="term" value="F:serine-type endopeptidase activity"/>
    <property type="evidence" value="ECO:0007669"/>
    <property type="project" value="UniProtKB-UniRule"/>
</dbReference>
<evidence type="ECO:0000256" key="1">
    <source>
        <dbReference type="ARBA" id="ARBA00007484"/>
    </source>
</evidence>
<evidence type="ECO:0000256" key="4">
    <source>
        <dbReference type="ARBA" id="ARBA00022763"/>
    </source>
</evidence>
<evidence type="ECO:0000256" key="5">
    <source>
        <dbReference type="ARBA" id="ARBA00022801"/>
    </source>
</evidence>
<dbReference type="PANTHER" id="PTHR33516">
    <property type="entry name" value="LEXA REPRESSOR"/>
    <property type="match status" value="1"/>
</dbReference>
<comment type="catalytic activity">
    <reaction evidence="12">
        <text>Hydrolysis of Ala-|-Gly bond in repressor LexA.</text>
        <dbReference type="EC" id="3.4.21.88"/>
    </reaction>
</comment>
<evidence type="ECO:0000256" key="11">
    <source>
        <dbReference type="ARBA" id="ARBA00023236"/>
    </source>
</evidence>
<dbReference type="InterPro" id="IPR039418">
    <property type="entry name" value="LexA-like"/>
</dbReference>
<dbReference type="InterPro" id="IPR050077">
    <property type="entry name" value="LexA_repressor"/>
</dbReference>
<dbReference type="InterPro" id="IPR015927">
    <property type="entry name" value="Peptidase_S24_S26A/B/C"/>
</dbReference>
<comment type="similarity">
    <text evidence="1 12 13">Belongs to the peptidase S24 family.</text>
</comment>
<reference evidence="16" key="1">
    <citation type="submission" date="2018-01" db="EMBL/GenBank/DDBJ databases">
        <authorList>
            <person name="Regsiter A."/>
            <person name="William W."/>
        </authorList>
    </citation>
    <scope>NUCLEOTIDE SEQUENCE</scope>
    <source>
        <strain evidence="16">TRIP AH-1</strain>
    </source>
</reference>
<evidence type="ECO:0000256" key="13">
    <source>
        <dbReference type="RuleBase" id="RU003991"/>
    </source>
</evidence>
<dbReference type="GO" id="GO:0045892">
    <property type="term" value="P:negative regulation of DNA-templated transcription"/>
    <property type="evidence" value="ECO:0007669"/>
    <property type="project" value="UniProtKB-UniRule"/>
</dbReference>
<organism evidence="16">
    <name type="scientific">uncultured Desulfobacterium sp</name>
    <dbReference type="NCBI Taxonomy" id="201089"/>
    <lineage>
        <taxon>Bacteria</taxon>
        <taxon>Pseudomonadati</taxon>
        <taxon>Thermodesulfobacteriota</taxon>
        <taxon>Desulfobacteria</taxon>
        <taxon>Desulfobacterales</taxon>
        <taxon>Desulfobacteriaceae</taxon>
        <taxon>Desulfobacterium</taxon>
        <taxon>environmental samples</taxon>
    </lineage>
</organism>
<feature type="active site" description="For autocatalytic cleavage activity" evidence="12">
    <location>
        <position position="159"/>
    </location>
</feature>
<dbReference type="InterPro" id="IPR036390">
    <property type="entry name" value="WH_DNA-bd_sf"/>
</dbReference>
<evidence type="ECO:0000313" key="16">
    <source>
        <dbReference type="EMBL" id="SPD71838.1"/>
    </source>
</evidence>